<dbReference type="GO" id="GO:0016616">
    <property type="term" value="F:oxidoreductase activity, acting on the CH-OH group of donors, NAD or NADP as acceptor"/>
    <property type="evidence" value="ECO:0007669"/>
    <property type="project" value="InterPro"/>
</dbReference>
<feature type="domain" description="Malic enzyme N-terminal" evidence="9">
    <location>
        <begin position="18"/>
        <end position="151"/>
    </location>
</feature>
<dbReference type="Proteomes" id="UP000176863">
    <property type="component" value="Unassembled WGS sequence"/>
</dbReference>
<dbReference type="PANTHER" id="PTHR43237:SF4">
    <property type="entry name" value="NADP-DEPENDENT MALIC ENZYME"/>
    <property type="match status" value="1"/>
</dbReference>
<dbReference type="PIRSF" id="PIRSF000106">
    <property type="entry name" value="ME"/>
    <property type="match status" value="1"/>
</dbReference>
<evidence type="ECO:0000313" key="11">
    <source>
        <dbReference type="Proteomes" id="UP000176863"/>
    </source>
</evidence>
<comment type="cofactor">
    <cofactor evidence="7">
        <name>Mg(2+)</name>
        <dbReference type="ChEBI" id="CHEBI:18420"/>
    </cofactor>
    <cofactor evidence="7">
        <name>Mn(2+)</name>
        <dbReference type="ChEBI" id="CHEBI:29035"/>
    </cofactor>
    <text evidence="7">Divalent metal cations. Prefers magnesium or manganese.</text>
</comment>
<dbReference type="FunFam" id="3.40.50.10380:FF:000003">
    <property type="entry name" value="NADP-dependent malic enzyme"/>
    <property type="match status" value="1"/>
</dbReference>
<keyword evidence="3 7" id="KW-0479">Metal-binding</keyword>
<gene>
    <name evidence="10" type="ORF">A2851_01110</name>
</gene>
<evidence type="ECO:0000256" key="1">
    <source>
        <dbReference type="ARBA" id="ARBA00001936"/>
    </source>
</evidence>
<evidence type="ECO:0000256" key="5">
    <source>
        <dbReference type="PIRSR" id="PIRSR000106-1"/>
    </source>
</evidence>
<evidence type="ECO:0000256" key="6">
    <source>
        <dbReference type="PIRSR" id="PIRSR000106-2"/>
    </source>
</evidence>
<dbReference type="Pfam" id="PF00390">
    <property type="entry name" value="malic"/>
    <property type="match status" value="1"/>
</dbReference>
<dbReference type="SMART" id="SM00919">
    <property type="entry name" value="Malic_M"/>
    <property type="match status" value="1"/>
</dbReference>
<feature type="binding site" evidence="7">
    <location>
        <position position="162"/>
    </location>
    <ligand>
        <name>a divalent metal cation</name>
        <dbReference type="ChEBI" id="CHEBI:60240"/>
    </ligand>
</feature>
<feature type="domain" description="Malic enzyme NAD-binding" evidence="8">
    <location>
        <begin position="163"/>
        <end position="387"/>
    </location>
</feature>
<evidence type="ECO:0000259" key="9">
    <source>
        <dbReference type="SMART" id="SM01274"/>
    </source>
</evidence>
<dbReference type="InterPro" id="IPR045213">
    <property type="entry name" value="Malic_NAD-bd_bact_type"/>
</dbReference>
<dbReference type="InterPro" id="IPR012301">
    <property type="entry name" value="Malic_N_dom"/>
</dbReference>
<dbReference type="Gene3D" id="3.40.50.720">
    <property type="entry name" value="NAD(P)-binding Rossmann-like Domain"/>
    <property type="match status" value="1"/>
</dbReference>
<feature type="binding site" evidence="6">
    <location>
        <position position="295"/>
    </location>
    <ligand>
        <name>(S)-malate</name>
        <dbReference type="ChEBI" id="CHEBI:15589"/>
    </ligand>
</feature>
<dbReference type="CDD" id="cd05311">
    <property type="entry name" value="NAD_bind_2_malic_enz"/>
    <property type="match status" value="1"/>
</dbReference>
<dbReference type="STRING" id="1798480.A2851_01110"/>
<feature type="binding site" evidence="6">
    <location>
        <position position="325"/>
    </location>
    <ligand>
        <name>(S)-malate</name>
        <dbReference type="ChEBI" id="CHEBI:15589"/>
    </ligand>
</feature>
<dbReference type="GO" id="GO:0004470">
    <property type="term" value="F:malic enzyme activity"/>
    <property type="evidence" value="ECO:0007669"/>
    <property type="project" value="InterPro"/>
</dbReference>
<evidence type="ECO:0000256" key="2">
    <source>
        <dbReference type="ARBA" id="ARBA00008785"/>
    </source>
</evidence>
<keyword evidence="4" id="KW-0560">Oxidoreductase</keyword>
<dbReference type="InterPro" id="IPR001891">
    <property type="entry name" value="Malic_OxRdtase"/>
</dbReference>
<dbReference type="PANTHER" id="PTHR43237">
    <property type="entry name" value="NADP-DEPENDENT MALIC ENZYME"/>
    <property type="match status" value="1"/>
</dbReference>
<evidence type="ECO:0000259" key="8">
    <source>
        <dbReference type="SMART" id="SM00919"/>
    </source>
</evidence>
<dbReference type="GO" id="GO:0046872">
    <property type="term" value="F:metal ion binding"/>
    <property type="evidence" value="ECO:0007669"/>
    <property type="project" value="UniProtKB-KW"/>
</dbReference>
<dbReference type="EMBL" id="MFKT01000001">
    <property type="protein sequence ID" value="OGG54247.1"/>
    <property type="molecule type" value="Genomic_DNA"/>
</dbReference>
<proteinExistence type="inferred from homology"/>
<dbReference type="InterPro" id="IPR036291">
    <property type="entry name" value="NAD(P)-bd_dom_sf"/>
</dbReference>
<name>A0A1F6CYQ8_9BACT</name>
<feature type="active site" description="Proton donor" evidence="5">
    <location>
        <position position="39"/>
    </location>
</feature>
<reference evidence="10 11" key="1">
    <citation type="journal article" date="2016" name="Nat. Commun.">
        <title>Thousands of microbial genomes shed light on interconnected biogeochemical processes in an aquifer system.</title>
        <authorList>
            <person name="Anantharaman K."/>
            <person name="Brown C.T."/>
            <person name="Hug L.A."/>
            <person name="Sharon I."/>
            <person name="Castelle C.J."/>
            <person name="Probst A.J."/>
            <person name="Thomas B.C."/>
            <person name="Singh A."/>
            <person name="Wilkins M.J."/>
            <person name="Karaoz U."/>
            <person name="Brodie E.L."/>
            <person name="Williams K.H."/>
            <person name="Hubbard S.S."/>
            <person name="Banfield J.F."/>
        </authorList>
    </citation>
    <scope>NUCLEOTIDE SEQUENCE [LARGE SCALE GENOMIC DNA]</scope>
</reference>
<dbReference type="SUPFAM" id="SSF51735">
    <property type="entry name" value="NAD(P)-binding Rossmann-fold domains"/>
    <property type="match status" value="1"/>
</dbReference>
<comment type="similarity">
    <text evidence="2">Belongs to the malic enzymes family.</text>
</comment>
<dbReference type="AlphaFoldDB" id="A0A1F6CYQ8"/>
<feature type="active site" description="Proton acceptor" evidence="5">
    <location>
        <position position="94"/>
    </location>
</feature>
<feature type="binding site" evidence="7">
    <location>
        <position position="137"/>
    </location>
    <ligand>
        <name>a divalent metal cation</name>
        <dbReference type="ChEBI" id="CHEBI:60240"/>
    </ligand>
</feature>
<dbReference type="SUPFAM" id="SSF53223">
    <property type="entry name" value="Aminoacid dehydrogenase-like, N-terminal domain"/>
    <property type="match status" value="1"/>
</dbReference>
<comment type="caution">
    <text evidence="10">The sequence shown here is derived from an EMBL/GenBank/DDBJ whole genome shotgun (WGS) entry which is preliminary data.</text>
</comment>
<evidence type="ECO:0000256" key="7">
    <source>
        <dbReference type="PIRSR" id="PIRSR000106-3"/>
    </source>
</evidence>
<accession>A0A1F6CYQ8</accession>
<sequence>MAKKDVAKQALALHKKLGGKIRIVPAAPITNRAELSLVYTPGVAAVSSYVAKHPKEARVYTMKGRSVAVISDGSAVLGLGNIGALGALPVMEGKAAIFKTFADIDTVPIVLDTQDPDEIVKTVIAIAPAFGGINLEDIAAPKCFEIERRVIEALDIPVMHDDQHGTAIVVLAGIINALKVVKKKLSSARVVILGAGAAGTATARLLRAAGAKNIIVLDSKGIVNRSRPEPHKRELAKFNTKGVKGGLREALSAGGGSSSGGKGADVLLGVSGPNLVRAEDIRLMAKKAIVFAMANPTPEIMPDEAKKGGAMVVGTGRSDFPNQVNNSLAFPGVFRGALDHGVTKITDAMKLKAARAIAALVKKPTANKVIPDMFDKRAPIAVARAIR</sequence>
<dbReference type="InterPro" id="IPR015884">
    <property type="entry name" value="Malic_enzyme_CS"/>
</dbReference>
<evidence type="ECO:0000256" key="4">
    <source>
        <dbReference type="ARBA" id="ARBA00023002"/>
    </source>
</evidence>
<dbReference type="InterPro" id="IPR051674">
    <property type="entry name" value="Malate_Decarboxylase"/>
</dbReference>
<organism evidence="10 11">
    <name type="scientific">Candidatus Kaiserbacteria bacterium RIFCSPHIGHO2_01_FULL_53_29</name>
    <dbReference type="NCBI Taxonomy" id="1798480"/>
    <lineage>
        <taxon>Bacteria</taxon>
        <taxon>Candidatus Kaiseribacteriota</taxon>
    </lineage>
</organism>
<dbReference type="PROSITE" id="PS00331">
    <property type="entry name" value="MALIC_ENZYMES"/>
    <property type="match status" value="1"/>
</dbReference>
<evidence type="ECO:0000313" key="10">
    <source>
        <dbReference type="EMBL" id="OGG54247.1"/>
    </source>
</evidence>
<dbReference type="Pfam" id="PF03949">
    <property type="entry name" value="Malic_M"/>
    <property type="match status" value="1"/>
</dbReference>
<dbReference type="SMART" id="SM01274">
    <property type="entry name" value="malic"/>
    <property type="match status" value="1"/>
</dbReference>
<dbReference type="InterPro" id="IPR046346">
    <property type="entry name" value="Aminoacid_DH-like_N_sf"/>
</dbReference>
<comment type="cofactor">
    <cofactor evidence="1">
        <name>Mn(2+)</name>
        <dbReference type="ChEBI" id="CHEBI:29035"/>
    </cofactor>
</comment>
<dbReference type="InterPro" id="IPR037062">
    <property type="entry name" value="Malic_N_dom_sf"/>
</dbReference>
<protein>
    <submittedName>
        <fullName evidence="10">Malate dehydrogenase</fullName>
    </submittedName>
</protein>
<dbReference type="Gene3D" id="3.40.50.10380">
    <property type="entry name" value="Malic enzyme, N-terminal domain"/>
    <property type="match status" value="1"/>
</dbReference>
<dbReference type="GO" id="GO:0051287">
    <property type="term" value="F:NAD binding"/>
    <property type="evidence" value="ECO:0007669"/>
    <property type="project" value="InterPro"/>
</dbReference>
<feature type="binding site" evidence="7">
    <location>
        <position position="136"/>
    </location>
    <ligand>
        <name>a divalent metal cation</name>
        <dbReference type="ChEBI" id="CHEBI:60240"/>
    </ligand>
</feature>
<dbReference type="InterPro" id="IPR012302">
    <property type="entry name" value="Malic_NAD-bd"/>
</dbReference>
<evidence type="ECO:0000256" key="3">
    <source>
        <dbReference type="ARBA" id="ARBA00022723"/>
    </source>
</evidence>